<protein>
    <submittedName>
        <fullName evidence="2">Uncharacterized protein</fullName>
    </submittedName>
</protein>
<keyword evidence="3" id="KW-1185">Reference proteome</keyword>
<dbReference type="RefSeq" id="WP_168150559.1">
    <property type="nucleotide sequence ID" value="NZ_JAAWVT010000001.1"/>
</dbReference>
<feature type="transmembrane region" description="Helical" evidence="1">
    <location>
        <begin position="59"/>
        <end position="81"/>
    </location>
</feature>
<keyword evidence="1" id="KW-0812">Transmembrane</keyword>
<keyword evidence="1" id="KW-1133">Transmembrane helix</keyword>
<evidence type="ECO:0000313" key="3">
    <source>
        <dbReference type="Proteomes" id="UP000746595"/>
    </source>
</evidence>
<gene>
    <name evidence="2" type="ORF">HED64_02770</name>
</gene>
<feature type="transmembrane region" description="Helical" evidence="1">
    <location>
        <begin position="117"/>
        <end position="137"/>
    </location>
</feature>
<comment type="caution">
    <text evidence="2">The sequence shown here is derived from an EMBL/GenBank/DDBJ whole genome shotgun (WGS) entry which is preliminary data.</text>
</comment>
<evidence type="ECO:0000256" key="1">
    <source>
        <dbReference type="SAM" id="Phobius"/>
    </source>
</evidence>
<accession>A0ABX1G201</accession>
<name>A0ABX1G201_9MICC</name>
<dbReference type="Proteomes" id="UP000746595">
    <property type="component" value="Unassembled WGS sequence"/>
</dbReference>
<dbReference type="EMBL" id="JAAWVT010000001">
    <property type="protein sequence ID" value="NKG19631.1"/>
    <property type="molecule type" value="Genomic_DNA"/>
</dbReference>
<reference evidence="2 3" key="1">
    <citation type="submission" date="2020-04" db="EMBL/GenBank/DDBJ databases">
        <title>Paeniglutamicibacter sp. ANT13_2, a novel actinomycete isolated from sediment in Antarctica.</title>
        <authorList>
            <person name="Sakdapetsiri C."/>
            <person name="Pinyakong O."/>
        </authorList>
    </citation>
    <scope>NUCLEOTIDE SEQUENCE [LARGE SCALE GENOMIC DNA]</scope>
    <source>
        <strain evidence="2 3">ANT13_2</strain>
    </source>
</reference>
<sequence>MLSVDVVVEGRTGSEGVIRGADDTLLAGAPVVFGAVGVLAGSGFEGVGEGAVVSGAEGAVVVAGAGEVLLVGASLTGVAVTGAGSESVGVLGAAGAVVVFGEGTVLLGVLLASGLGAIVLLGLQLVVVIGAPAVSAAQPDSVSNR</sequence>
<organism evidence="2 3">
    <name type="scientific">Paeniglutamicibacter terrestris</name>
    <dbReference type="NCBI Taxonomy" id="2723403"/>
    <lineage>
        <taxon>Bacteria</taxon>
        <taxon>Bacillati</taxon>
        <taxon>Actinomycetota</taxon>
        <taxon>Actinomycetes</taxon>
        <taxon>Micrococcales</taxon>
        <taxon>Micrococcaceae</taxon>
        <taxon>Paeniglutamicibacter</taxon>
    </lineage>
</organism>
<proteinExistence type="predicted"/>
<evidence type="ECO:0000313" key="2">
    <source>
        <dbReference type="EMBL" id="NKG19631.1"/>
    </source>
</evidence>
<feature type="transmembrane region" description="Helical" evidence="1">
    <location>
        <begin position="88"/>
        <end position="111"/>
    </location>
</feature>
<keyword evidence="1" id="KW-0472">Membrane</keyword>